<evidence type="ECO:0000259" key="3">
    <source>
        <dbReference type="Pfam" id="PF03061"/>
    </source>
</evidence>
<dbReference type="InterPro" id="IPR050563">
    <property type="entry name" value="4-hydroxybenzoyl-CoA_TE"/>
</dbReference>
<organism evidence="4 5">
    <name type="scientific">Leptospira jelokensis</name>
    <dbReference type="NCBI Taxonomy" id="2484931"/>
    <lineage>
        <taxon>Bacteria</taxon>
        <taxon>Pseudomonadati</taxon>
        <taxon>Spirochaetota</taxon>
        <taxon>Spirochaetia</taxon>
        <taxon>Leptospirales</taxon>
        <taxon>Leptospiraceae</taxon>
        <taxon>Leptospira</taxon>
    </lineage>
</organism>
<dbReference type="PIRSF" id="PIRSF003230">
    <property type="entry name" value="YbgC"/>
    <property type="match status" value="1"/>
</dbReference>
<keyword evidence="5" id="KW-1185">Reference proteome</keyword>
<evidence type="ECO:0000256" key="2">
    <source>
        <dbReference type="ARBA" id="ARBA00022801"/>
    </source>
</evidence>
<dbReference type="Pfam" id="PF03061">
    <property type="entry name" value="4HBT"/>
    <property type="match status" value="1"/>
</dbReference>
<protein>
    <submittedName>
        <fullName evidence="4">Acyl-CoA thioesterase</fullName>
    </submittedName>
</protein>
<dbReference type="NCBIfam" id="TIGR00051">
    <property type="entry name" value="YbgC/FadM family acyl-CoA thioesterase"/>
    <property type="match status" value="1"/>
</dbReference>
<comment type="similarity">
    <text evidence="1">Belongs to the 4-hydroxybenzoyl-CoA thioesterase family.</text>
</comment>
<accession>A0A4Z1A338</accession>
<comment type="caution">
    <text evidence="4">The sequence shown here is derived from an EMBL/GenBank/DDBJ whole genome shotgun (WGS) entry which is preliminary data.</text>
</comment>
<dbReference type="PANTHER" id="PTHR31793">
    <property type="entry name" value="4-HYDROXYBENZOYL-COA THIOESTERASE FAMILY MEMBER"/>
    <property type="match status" value="1"/>
</dbReference>
<gene>
    <name evidence="4" type="ORF">EHQ62_13375</name>
</gene>
<dbReference type="Proteomes" id="UP000297567">
    <property type="component" value="Unassembled WGS sequence"/>
</dbReference>
<reference evidence="4" key="1">
    <citation type="journal article" date="2019" name="PLoS Negl. Trop. Dis.">
        <title>Revisiting the worldwide diversity of Leptospira species in the environment.</title>
        <authorList>
            <person name="Vincent A.T."/>
            <person name="Schiettekatte O."/>
            <person name="Bourhy P."/>
            <person name="Veyrier F.J."/>
            <person name="Picardeau M."/>
        </authorList>
    </citation>
    <scope>NUCLEOTIDE SEQUENCE [LARGE SCALE GENOMIC DNA]</scope>
    <source>
        <strain evidence="4">201702451</strain>
    </source>
</reference>
<dbReference type="InterPro" id="IPR006683">
    <property type="entry name" value="Thioestr_dom"/>
</dbReference>
<dbReference type="CDD" id="cd00586">
    <property type="entry name" value="4HBT"/>
    <property type="match status" value="1"/>
</dbReference>
<dbReference type="RefSeq" id="WP_135643518.1">
    <property type="nucleotide sequence ID" value="NZ_RQGH01000026.1"/>
</dbReference>
<evidence type="ECO:0000256" key="1">
    <source>
        <dbReference type="ARBA" id="ARBA00005953"/>
    </source>
</evidence>
<dbReference type="InterPro" id="IPR029069">
    <property type="entry name" value="HotDog_dom_sf"/>
</dbReference>
<dbReference type="Gene3D" id="3.10.129.10">
    <property type="entry name" value="Hotdog Thioesterase"/>
    <property type="match status" value="1"/>
</dbReference>
<dbReference type="EMBL" id="RQGH01000026">
    <property type="protein sequence ID" value="TGL65548.1"/>
    <property type="molecule type" value="Genomic_DNA"/>
</dbReference>
<evidence type="ECO:0000313" key="4">
    <source>
        <dbReference type="EMBL" id="TGL65548.1"/>
    </source>
</evidence>
<dbReference type="InterPro" id="IPR006684">
    <property type="entry name" value="YbgC/YbaW"/>
</dbReference>
<dbReference type="SUPFAM" id="SSF54637">
    <property type="entry name" value="Thioesterase/thiol ester dehydrase-isomerase"/>
    <property type="match status" value="1"/>
</dbReference>
<dbReference type="GO" id="GO:0047617">
    <property type="term" value="F:fatty acyl-CoA hydrolase activity"/>
    <property type="evidence" value="ECO:0007669"/>
    <property type="project" value="TreeGrafter"/>
</dbReference>
<evidence type="ECO:0000313" key="5">
    <source>
        <dbReference type="Proteomes" id="UP000297567"/>
    </source>
</evidence>
<name>A0A4Z1A338_9LEPT</name>
<feature type="domain" description="Thioesterase" evidence="3">
    <location>
        <begin position="22"/>
        <end position="92"/>
    </location>
</feature>
<proteinExistence type="inferred from homology"/>
<dbReference type="AlphaFoldDB" id="A0A4Z1A338"/>
<keyword evidence="2" id="KW-0378">Hydrolase</keyword>
<sequence>MRTEKNSFTFSIRVRYAEVDSQGIVFNANYLHYLDVAITEYFRAKGISYAEFVDTYQLDFHVIQSLIDYRNAAKFDEVIEVQLEPSYQSSKVFWQFQMQTNGKRICSGSLTYITVSHVTKKIVTLPEAVVQLLQLKKKNP</sequence>
<dbReference type="PANTHER" id="PTHR31793:SF27">
    <property type="entry name" value="NOVEL THIOESTERASE SUPERFAMILY DOMAIN AND SAPOSIN A-TYPE DOMAIN CONTAINING PROTEIN (0610012H03RIK)"/>
    <property type="match status" value="1"/>
</dbReference>